<feature type="transmembrane region" description="Helical" evidence="7">
    <location>
        <begin position="460"/>
        <end position="485"/>
    </location>
</feature>
<evidence type="ECO:0000256" key="4">
    <source>
        <dbReference type="ARBA" id="ARBA00022989"/>
    </source>
</evidence>
<feature type="region of interest" description="Disordered" evidence="6">
    <location>
        <begin position="1"/>
        <end position="77"/>
    </location>
</feature>
<dbReference type="InterPro" id="IPR020846">
    <property type="entry name" value="MFS_dom"/>
</dbReference>
<protein>
    <submittedName>
        <fullName evidence="9">Major facilitator superfamily domain-containing protein</fullName>
    </submittedName>
</protein>
<dbReference type="InterPro" id="IPR036259">
    <property type="entry name" value="MFS_trans_sf"/>
</dbReference>
<evidence type="ECO:0000313" key="9">
    <source>
        <dbReference type="EMBL" id="KAA8913035.1"/>
    </source>
</evidence>
<feature type="transmembrane region" description="Helical" evidence="7">
    <location>
        <begin position="169"/>
        <end position="187"/>
    </location>
</feature>
<dbReference type="CDD" id="cd17323">
    <property type="entry name" value="MFS_Tpo1_MDR_like"/>
    <property type="match status" value="1"/>
</dbReference>
<evidence type="ECO:0000259" key="8">
    <source>
        <dbReference type="PROSITE" id="PS50850"/>
    </source>
</evidence>
<dbReference type="Proteomes" id="UP000326924">
    <property type="component" value="Unassembled WGS sequence"/>
</dbReference>
<dbReference type="SUPFAM" id="SSF103473">
    <property type="entry name" value="MFS general substrate transporter"/>
    <property type="match status" value="1"/>
</dbReference>
<evidence type="ECO:0000256" key="7">
    <source>
        <dbReference type="SAM" id="Phobius"/>
    </source>
</evidence>
<dbReference type="GO" id="GO:0005886">
    <property type="term" value="C:plasma membrane"/>
    <property type="evidence" value="ECO:0007669"/>
    <property type="project" value="TreeGrafter"/>
</dbReference>
<feature type="transmembrane region" description="Helical" evidence="7">
    <location>
        <begin position="521"/>
        <end position="542"/>
    </location>
</feature>
<evidence type="ECO:0000256" key="1">
    <source>
        <dbReference type="ARBA" id="ARBA00004141"/>
    </source>
</evidence>
<keyword evidence="5 7" id="KW-0472">Membrane</keyword>
<sequence>MNSPREKRHSLSTVTEEMKRVRRSTIGSLHSLQFEGESYPPPAAEPPKSPTPVYSVDIRNHESRASSNGSDEEGEEEAIDMTLVNQQPDPSLHLFSRRKKKAIIHLMAIAALFSPLSSNIYFPAIESISKDLHVSSAMVQTTISSYMIFQGLAPSFWGPMSDIKGRRPVLIATFTIYVIANTCLSQVKSFPVLFILRAMQAIGGVSTLSIGSGVIGDMTTKAERGGMMGVFQGVQMMGRSFGPVLGGVLSQFGGFRSIFTFLAAISGAVVLGLLLFLPETLQTIAGKGEVQTRGIYRPLGLKPPSYATQPQNTNRKKEKLSIAVFAAPFKFILEPDVFVSLFFGGIVYTVYSMISSSTTTSLQNLYKLNDLEVGLAFGANGIGCVIGSFTTGKLLDYDYKRTKEEQDAKSRDSKLGYEDDSFPIERARLRSAWIMIMVFGFSTVGYGWSLEYEKHLAVPLVFQFFVGWASTAIFNMNSTLIVDLFPGKSASATAVNNLIRCILGAGGVSVIDLMLEKAGEGTTFTALSSITFAASILVWIELRYGGIWRKKREMKLATKESPFPTA</sequence>
<evidence type="ECO:0000256" key="5">
    <source>
        <dbReference type="ARBA" id="ARBA00023136"/>
    </source>
</evidence>
<feature type="transmembrane region" description="Helical" evidence="7">
    <location>
        <begin position="497"/>
        <end position="515"/>
    </location>
</feature>
<keyword evidence="3 7" id="KW-0812">Transmembrane</keyword>
<name>A0A5J5F7E4_9PEZI</name>
<dbReference type="PROSITE" id="PS50850">
    <property type="entry name" value="MFS"/>
    <property type="match status" value="1"/>
</dbReference>
<dbReference type="AlphaFoldDB" id="A0A5J5F7E4"/>
<dbReference type="FunCoup" id="A0A5J5F7E4">
    <property type="interactions" value="56"/>
</dbReference>
<dbReference type="Gene3D" id="1.20.1250.20">
    <property type="entry name" value="MFS general substrate transporter like domains"/>
    <property type="match status" value="1"/>
</dbReference>
<dbReference type="FunFam" id="1.20.1250.20:FF:000172">
    <property type="entry name" value="MFS multidrug resistance transporter"/>
    <property type="match status" value="1"/>
</dbReference>
<organism evidence="9 10">
    <name type="scientific">Sphaerosporella brunnea</name>
    <dbReference type="NCBI Taxonomy" id="1250544"/>
    <lineage>
        <taxon>Eukaryota</taxon>
        <taxon>Fungi</taxon>
        <taxon>Dikarya</taxon>
        <taxon>Ascomycota</taxon>
        <taxon>Pezizomycotina</taxon>
        <taxon>Pezizomycetes</taxon>
        <taxon>Pezizales</taxon>
        <taxon>Pyronemataceae</taxon>
        <taxon>Sphaerosporella</taxon>
    </lineage>
</organism>
<keyword evidence="10" id="KW-1185">Reference proteome</keyword>
<feature type="transmembrane region" description="Helical" evidence="7">
    <location>
        <begin position="374"/>
        <end position="395"/>
    </location>
</feature>
<evidence type="ECO:0000256" key="3">
    <source>
        <dbReference type="ARBA" id="ARBA00022692"/>
    </source>
</evidence>
<comment type="caution">
    <text evidence="9">The sequence shown here is derived from an EMBL/GenBank/DDBJ whole genome shotgun (WGS) entry which is preliminary data.</text>
</comment>
<comment type="subcellular location">
    <subcellularLocation>
        <location evidence="1">Membrane</location>
        <topology evidence="1">Multi-pass membrane protein</topology>
    </subcellularLocation>
</comment>
<feature type="compositionally biased region" description="Basic residues" evidence="6">
    <location>
        <begin position="1"/>
        <end position="10"/>
    </location>
</feature>
<feature type="compositionally biased region" description="Pro residues" evidence="6">
    <location>
        <begin position="39"/>
        <end position="50"/>
    </location>
</feature>
<evidence type="ECO:0000256" key="6">
    <source>
        <dbReference type="SAM" id="MobiDB-lite"/>
    </source>
</evidence>
<proteinExistence type="predicted"/>
<dbReference type="GO" id="GO:0022857">
    <property type="term" value="F:transmembrane transporter activity"/>
    <property type="evidence" value="ECO:0007669"/>
    <property type="project" value="InterPro"/>
</dbReference>
<gene>
    <name evidence="9" type="ORF">FN846DRAFT_916475</name>
</gene>
<dbReference type="InParanoid" id="A0A5J5F7E4"/>
<dbReference type="EMBL" id="VXIS01000018">
    <property type="protein sequence ID" value="KAA8913035.1"/>
    <property type="molecule type" value="Genomic_DNA"/>
</dbReference>
<accession>A0A5J5F7E4</accession>
<feature type="transmembrane region" description="Helical" evidence="7">
    <location>
        <begin position="258"/>
        <end position="277"/>
    </location>
</feature>
<reference evidence="9 10" key="1">
    <citation type="submission" date="2019-09" db="EMBL/GenBank/DDBJ databases">
        <title>Draft genome of the ectomycorrhizal ascomycete Sphaerosporella brunnea.</title>
        <authorList>
            <consortium name="DOE Joint Genome Institute"/>
            <person name="Benucci G.M."/>
            <person name="Marozzi G."/>
            <person name="Antonielli L."/>
            <person name="Sanchez S."/>
            <person name="Marco P."/>
            <person name="Wang X."/>
            <person name="Falini L.B."/>
            <person name="Barry K."/>
            <person name="Haridas S."/>
            <person name="Lipzen A."/>
            <person name="Labutti K."/>
            <person name="Grigoriev I.V."/>
            <person name="Murat C."/>
            <person name="Martin F."/>
            <person name="Albertini E."/>
            <person name="Donnini D."/>
            <person name="Bonito G."/>
        </authorList>
    </citation>
    <scope>NUCLEOTIDE SEQUENCE [LARGE SCALE GENOMIC DNA]</scope>
    <source>
        <strain evidence="9 10">Sb_GMNB300</strain>
    </source>
</reference>
<dbReference type="PANTHER" id="PTHR23502">
    <property type="entry name" value="MAJOR FACILITATOR SUPERFAMILY"/>
    <property type="match status" value="1"/>
</dbReference>
<feature type="transmembrane region" description="Helical" evidence="7">
    <location>
        <begin position="431"/>
        <end position="448"/>
    </location>
</feature>
<dbReference type="OrthoDB" id="440553at2759"/>
<feature type="transmembrane region" description="Helical" evidence="7">
    <location>
        <begin position="337"/>
        <end position="354"/>
    </location>
</feature>
<evidence type="ECO:0000256" key="2">
    <source>
        <dbReference type="ARBA" id="ARBA00022448"/>
    </source>
</evidence>
<dbReference type="InterPro" id="IPR011701">
    <property type="entry name" value="MFS"/>
</dbReference>
<keyword evidence="2" id="KW-0813">Transport</keyword>
<feature type="domain" description="Major facilitator superfamily (MFS) profile" evidence="8">
    <location>
        <begin position="103"/>
        <end position="546"/>
    </location>
</feature>
<evidence type="ECO:0000313" key="10">
    <source>
        <dbReference type="Proteomes" id="UP000326924"/>
    </source>
</evidence>
<feature type="transmembrane region" description="Helical" evidence="7">
    <location>
        <begin position="193"/>
        <end position="215"/>
    </location>
</feature>
<dbReference type="Pfam" id="PF07690">
    <property type="entry name" value="MFS_1"/>
    <property type="match status" value="1"/>
</dbReference>
<keyword evidence="4 7" id="KW-1133">Transmembrane helix</keyword>
<dbReference type="PANTHER" id="PTHR23502:SF26">
    <property type="entry name" value="MAJOR FACILITATOR SUPERFAMILY (MFS) PROFILE DOMAIN-CONTAINING PROTEIN"/>
    <property type="match status" value="1"/>
</dbReference>
<feature type="transmembrane region" description="Helical" evidence="7">
    <location>
        <begin position="102"/>
        <end position="125"/>
    </location>
</feature>